<dbReference type="PANTHER" id="PTHR38588">
    <property type="entry name" value="BLL0334 PROTEIN"/>
    <property type="match status" value="1"/>
</dbReference>
<gene>
    <name evidence="1" type="ORF">FHW18_002895</name>
</gene>
<evidence type="ECO:0000313" key="1">
    <source>
        <dbReference type="EMBL" id="NYE83624.1"/>
    </source>
</evidence>
<comment type="caution">
    <text evidence="1">The sequence shown here is derived from an EMBL/GenBank/DDBJ whole genome shotgun (WGS) entry which is preliminary data.</text>
</comment>
<dbReference type="AlphaFoldDB" id="A0A7Y9LL59"/>
<dbReference type="InterPro" id="IPR023393">
    <property type="entry name" value="START-like_dom_sf"/>
</dbReference>
<dbReference type="EMBL" id="JACBYR010000001">
    <property type="protein sequence ID" value="NYE83624.1"/>
    <property type="molecule type" value="Genomic_DNA"/>
</dbReference>
<dbReference type="RefSeq" id="WP_179587407.1">
    <property type="nucleotide sequence ID" value="NZ_JACBYR010000001.1"/>
</dbReference>
<organism evidence="1 2">
    <name type="scientific">Pigmentiphaga litoralis</name>
    <dbReference type="NCBI Taxonomy" id="516702"/>
    <lineage>
        <taxon>Bacteria</taxon>
        <taxon>Pseudomonadati</taxon>
        <taxon>Pseudomonadota</taxon>
        <taxon>Betaproteobacteria</taxon>
        <taxon>Burkholderiales</taxon>
        <taxon>Alcaligenaceae</taxon>
        <taxon>Pigmentiphaga</taxon>
    </lineage>
</organism>
<evidence type="ECO:0008006" key="3">
    <source>
        <dbReference type="Google" id="ProtNLM"/>
    </source>
</evidence>
<dbReference type="InterPro" id="IPR010419">
    <property type="entry name" value="CO_DH_gsu"/>
</dbReference>
<reference evidence="1 2" key="1">
    <citation type="submission" date="2020-07" db="EMBL/GenBank/DDBJ databases">
        <title>Genomic Encyclopedia of Type Strains, Phase IV (KMG-V): Genome sequencing to study the core and pangenomes of soil and plant-associated prokaryotes.</title>
        <authorList>
            <person name="Whitman W."/>
        </authorList>
    </citation>
    <scope>NUCLEOTIDE SEQUENCE [LARGE SCALE GENOMIC DNA]</scope>
    <source>
        <strain evidence="1 2">SAS40</strain>
    </source>
</reference>
<protein>
    <recommendedName>
        <fullName evidence="3">Carbon monoxide dehydrogenase</fullName>
    </recommendedName>
</protein>
<dbReference type="SUPFAM" id="SSF55961">
    <property type="entry name" value="Bet v1-like"/>
    <property type="match status" value="1"/>
</dbReference>
<dbReference type="Proteomes" id="UP000542125">
    <property type="component" value="Unassembled WGS sequence"/>
</dbReference>
<sequence>MEFKGSHRIPAARTQVWAGLNDPAVLQACVPGCEAFEPTGPDTYAAVVVAAIGPVKARFKGKLAIADKVEDTGYTIIGQGDGGIAGFGKMTATVTLTDTDDGCELVYVAVAEVGGKLAQIGSRLIGSVTNKLADEFFKRFSAAMTERVGQA</sequence>
<proteinExistence type="predicted"/>
<dbReference type="CDD" id="cd05018">
    <property type="entry name" value="CoxG"/>
    <property type="match status" value="1"/>
</dbReference>
<dbReference type="Pfam" id="PF06240">
    <property type="entry name" value="COXG"/>
    <property type="match status" value="1"/>
</dbReference>
<accession>A0A7Y9LL59</accession>
<name>A0A7Y9LL59_9BURK</name>
<keyword evidence="2" id="KW-1185">Reference proteome</keyword>
<dbReference type="Gene3D" id="3.30.530.20">
    <property type="match status" value="1"/>
</dbReference>
<evidence type="ECO:0000313" key="2">
    <source>
        <dbReference type="Proteomes" id="UP000542125"/>
    </source>
</evidence>
<dbReference type="PANTHER" id="PTHR38588:SF1">
    <property type="entry name" value="BLL0334 PROTEIN"/>
    <property type="match status" value="1"/>
</dbReference>